<name>A0AAD6SEP3_9AGAR</name>
<dbReference type="EMBL" id="JARJCM010000150">
    <property type="protein sequence ID" value="KAJ7025638.1"/>
    <property type="molecule type" value="Genomic_DNA"/>
</dbReference>
<evidence type="ECO:0008006" key="4">
    <source>
        <dbReference type="Google" id="ProtNLM"/>
    </source>
</evidence>
<evidence type="ECO:0000313" key="2">
    <source>
        <dbReference type="EMBL" id="KAJ7025638.1"/>
    </source>
</evidence>
<evidence type="ECO:0000256" key="1">
    <source>
        <dbReference type="SAM" id="SignalP"/>
    </source>
</evidence>
<dbReference type="AlphaFoldDB" id="A0AAD6SEP3"/>
<dbReference type="Proteomes" id="UP001218188">
    <property type="component" value="Unassembled WGS sequence"/>
</dbReference>
<organism evidence="2 3">
    <name type="scientific">Mycena alexandri</name>
    <dbReference type="NCBI Taxonomy" id="1745969"/>
    <lineage>
        <taxon>Eukaryota</taxon>
        <taxon>Fungi</taxon>
        <taxon>Dikarya</taxon>
        <taxon>Basidiomycota</taxon>
        <taxon>Agaricomycotina</taxon>
        <taxon>Agaricomycetes</taxon>
        <taxon>Agaricomycetidae</taxon>
        <taxon>Agaricales</taxon>
        <taxon>Marasmiineae</taxon>
        <taxon>Mycenaceae</taxon>
        <taxon>Mycena</taxon>
    </lineage>
</organism>
<sequence>MSTLRALITAVLVSFFFAVDANAMNTTIQDITARQSTIWNQAAWIWANSYSPTTKDAPLGAIVLRRSFQPTIPLPQVDISISISADNSYYLYVNGQFVGSGLNWATPSTWTVNNIDGNSPIVVAIVAVNNAAPGNMVTGARGAAGVLATFTVTGNNGQGGIDEYQFFTDGNWRGAWFVPDGAPDFTTTGYIDSGSPWAAPTASSLC</sequence>
<evidence type="ECO:0000313" key="3">
    <source>
        <dbReference type="Proteomes" id="UP001218188"/>
    </source>
</evidence>
<dbReference type="Gene3D" id="2.60.120.260">
    <property type="entry name" value="Galactose-binding domain-like"/>
    <property type="match status" value="1"/>
</dbReference>
<accession>A0AAD6SEP3</accession>
<feature type="chain" id="PRO_5042047099" description="Lectin" evidence="1">
    <location>
        <begin position="24"/>
        <end position="206"/>
    </location>
</feature>
<comment type="caution">
    <text evidence="2">The sequence shown here is derived from an EMBL/GenBank/DDBJ whole genome shotgun (WGS) entry which is preliminary data.</text>
</comment>
<reference evidence="2" key="1">
    <citation type="submission" date="2023-03" db="EMBL/GenBank/DDBJ databases">
        <title>Massive genome expansion in bonnet fungi (Mycena s.s.) driven by repeated elements and novel gene families across ecological guilds.</title>
        <authorList>
            <consortium name="Lawrence Berkeley National Laboratory"/>
            <person name="Harder C.B."/>
            <person name="Miyauchi S."/>
            <person name="Viragh M."/>
            <person name="Kuo A."/>
            <person name="Thoen E."/>
            <person name="Andreopoulos B."/>
            <person name="Lu D."/>
            <person name="Skrede I."/>
            <person name="Drula E."/>
            <person name="Henrissat B."/>
            <person name="Morin E."/>
            <person name="Kohler A."/>
            <person name="Barry K."/>
            <person name="LaButti K."/>
            <person name="Morin E."/>
            <person name="Salamov A."/>
            <person name="Lipzen A."/>
            <person name="Mereny Z."/>
            <person name="Hegedus B."/>
            <person name="Baldrian P."/>
            <person name="Stursova M."/>
            <person name="Weitz H."/>
            <person name="Taylor A."/>
            <person name="Grigoriev I.V."/>
            <person name="Nagy L.G."/>
            <person name="Martin F."/>
            <person name="Kauserud H."/>
        </authorList>
    </citation>
    <scope>NUCLEOTIDE SEQUENCE</scope>
    <source>
        <strain evidence="2">CBHHK200</strain>
    </source>
</reference>
<proteinExistence type="predicted"/>
<keyword evidence="3" id="KW-1185">Reference proteome</keyword>
<feature type="signal peptide" evidence="1">
    <location>
        <begin position="1"/>
        <end position="23"/>
    </location>
</feature>
<protein>
    <recommendedName>
        <fullName evidence="4">Lectin</fullName>
    </recommendedName>
</protein>
<gene>
    <name evidence="2" type="ORF">C8F04DRAFT_1400445</name>
</gene>
<keyword evidence="1" id="KW-0732">Signal</keyword>